<dbReference type="AlphaFoldDB" id="A0A2L0UFJ6"/>
<dbReference type="Gene3D" id="3.40.50.1820">
    <property type="entry name" value="alpha/beta hydrolase"/>
    <property type="match status" value="1"/>
</dbReference>
<protein>
    <recommendedName>
        <fullName evidence="1">DUF676 domain-containing protein</fullName>
    </recommendedName>
</protein>
<accession>A0A2L0UFJ6</accession>
<name>A0A2L0UFJ6_9MICC</name>
<proteinExistence type="predicted"/>
<dbReference type="InterPro" id="IPR007751">
    <property type="entry name" value="DUF676_lipase-like"/>
</dbReference>
<dbReference type="InterPro" id="IPR029058">
    <property type="entry name" value="AB_hydrolase_fold"/>
</dbReference>
<organism evidence="2 3">
    <name type="scientific">Arthrobacter agilis</name>
    <dbReference type="NCBI Taxonomy" id="37921"/>
    <lineage>
        <taxon>Bacteria</taxon>
        <taxon>Bacillati</taxon>
        <taxon>Actinomycetota</taxon>
        <taxon>Actinomycetes</taxon>
        <taxon>Micrococcales</taxon>
        <taxon>Micrococcaceae</taxon>
        <taxon>Arthrobacter</taxon>
    </lineage>
</organism>
<evidence type="ECO:0000313" key="2">
    <source>
        <dbReference type="EMBL" id="AUZ88025.1"/>
    </source>
</evidence>
<gene>
    <name evidence="2" type="ORF">CVO76_10600</name>
</gene>
<evidence type="ECO:0000259" key="1">
    <source>
        <dbReference type="Pfam" id="PF05057"/>
    </source>
</evidence>
<dbReference type="SUPFAM" id="SSF53474">
    <property type="entry name" value="alpha/beta-Hydrolases"/>
    <property type="match status" value="1"/>
</dbReference>
<sequence length="533" mass="58669">MTQFLPIIYVRGFAGGTRGIDKAVDDPFYGFNEGSTHVRVGAHGNALFYQFESPLLRLMMDYGYELKVRGDQQRLLNEAGSDSMPPRTIWVYRFYDPSASTFDHPPLPYRIEDAARGLADYIHKVLDKTKDADQVYLVAHSMGGLVCRSAIQRFMYTPNQALGPEEVAAGEGFAPDPAHQEHVNLSGKVTPPFPVSKVVTYGTPHGGIDIDLGGSIGDWFVETFGPNGSDIFKEPRMRDYLSPEGQEDFHPPGGWDPRVPYFSALPAERYLSLVGTNPGDYDVALGWSSRAVGVKSDGLVQIRNAYVKGSNRAYIHRSHSGRYGLVNSEEGYQNLQRFLFGNLKIAISLSDLDLDLTDGAVWQADVGLAIRGVPVLMHYQSATAHCPVVLSEENRDTPLNPVPLVTAFLLPKEDPAEPRRYALDLRVYCLREDRGFLSFGSHLEQVADWQDALLVDVSTQADGTIGSARYQWNSTLAGAIAKAGTLDKELMWRRAPDDTAASPSFVARVDIPPVAESVLGPNAHLSVGIGHWE</sequence>
<feature type="domain" description="DUF676" evidence="1">
    <location>
        <begin position="115"/>
        <end position="155"/>
    </location>
</feature>
<dbReference type="EMBL" id="CP024915">
    <property type="protein sequence ID" value="AUZ88025.1"/>
    <property type="molecule type" value="Genomic_DNA"/>
</dbReference>
<evidence type="ECO:0000313" key="3">
    <source>
        <dbReference type="Proteomes" id="UP000239187"/>
    </source>
</evidence>
<dbReference type="RefSeq" id="WP_208739207.1">
    <property type="nucleotide sequence ID" value="NZ_CP024915.1"/>
</dbReference>
<reference evidence="2 3" key="1">
    <citation type="submission" date="2017-11" db="EMBL/GenBank/DDBJ databases">
        <title>Draft genome of Arthrobacter agilis strain UMCV2, a plant growth-promoting rhizobacterium and biocontrol capacity of phytopathogenic fungi.</title>
        <authorList>
            <person name="Martinez-Camara R."/>
            <person name="Santoyo G."/>
            <person name="Moreno-Hagelsieb G."/>
            <person name="Valencia-Cantero E."/>
        </authorList>
    </citation>
    <scope>NUCLEOTIDE SEQUENCE [LARGE SCALE GENOMIC DNA]</scope>
    <source>
        <strain evidence="2 3">UMCV2</strain>
    </source>
</reference>
<dbReference type="Proteomes" id="UP000239187">
    <property type="component" value="Chromosome"/>
</dbReference>
<dbReference type="Pfam" id="PF05057">
    <property type="entry name" value="DUF676"/>
    <property type="match status" value="1"/>
</dbReference>